<dbReference type="SUPFAM" id="SSF50998">
    <property type="entry name" value="Quinoprotein alcohol dehydrogenase-like"/>
    <property type="match status" value="1"/>
</dbReference>
<evidence type="ECO:0000313" key="2">
    <source>
        <dbReference type="EMBL" id="KAG5972751.1"/>
    </source>
</evidence>
<feature type="chain" id="PRO_5040404570" evidence="1">
    <location>
        <begin position="19"/>
        <end position="380"/>
    </location>
</feature>
<dbReference type="InterPro" id="IPR011047">
    <property type="entry name" value="Quinoprotein_ADH-like_sf"/>
</dbReference>
<sequence length="380" mass="41978">MWLLYSSVALTLLPSAFGSLSQLHPSGISLFADSLKSQIITGLYGSPTSTARIVIHDTNGQPSWSWSVQDGKNISVELRACLYDLCQAQGCSVPESKWANNGDSVIAVHGSAAIIINHHPGRDTDKAVAFGICLNRDDMDNTHSADMLPDGKIAIATTSNDIRGGIKIFDTFSSQGVGAAPMQQLDGVSAVHAVLWDDQRRVLWAAGNDRSPLSEGSRSILNAYRYTAGSFETKYESHIISSPVRLSAEWGSNTQWWDGPHAMTSIPNQRKLLITTDLDVHVFDMESQRFQHGDHVAQRYLKGFQPEGTRNGPDGVFLPRSDIKSIDILENGNTLYVQAQWGQVFGKHVSYISEGRKQPNIWDQVLYRSRWFNTELDDEA</sequence>
<feature type="signal peptide" evidence="1">
    <location>
        <begin position="1"/>
        <end position="18"/>
    </location>
</feature>
<organism evidence="2 3">
    <name type="scientific">Claviceps arundinis</name>
    <dbReference type="NCBI Taxonomy" id="1623583"/>
    <lineage>
        <taxon>Eukaryota</taxon>
        <taxon>Fungi</taxon>
        <taxon>Dikarya</taxon>
        <taxon>Ascomycota</taxon>
        <taxon>Pezizomycotina</taxon>
        <taxon>Sordariomycetes</taxon>
        <taxon>Hypocreomycetidae</taxon>
        <taxon>Hypocreales</taxon>
        <taxon>Clavicipitaceae</taxon>
        <taxon>Claviceps</taxon>
    </lineage>
</organism>
<comment type="caution">
    <text evidence="2">The sequence shown here is derived from an EMBL/GenBank/DDBJ whole genome shotgun (WGS) entry which is preliminary data.</text>
</comment>
<name>A0A9P7MWR5_9HYPO</name>
<protein>
    <submittedName>
        <fullName evidence="2">Uncharacterized protein</fullName>
    </submittedName>
</protein>
<dbReference type="Proteomes" id="UP000784919">
    <property type="component" value="Unassembled WGS sequence"/>
</dbReference>
<gene>
    <name evidence="2" type="ORF">E4U56_005777</name>
</gene>
<dbReference type="EMBL" id="SRPS01000042">
    <property type="protein sequence ID" value="KAG5972751.1"/>
    <property type="molecule type" value="Genomic_DNA"/>
</dbReference>
<evidence type="ECO:0000313" key="3">
    <source>
        <dbReference type="Proteomes" id="UP000784919"/>
    </source>
</evidence>
<keyword evidence="1" id="KW-0732">Signal</keyword>
<dbReference type="AlphaFoldDB" id="A0A9P7MWR5"/>
<dbReference type="OrthoDB" id="4449395at2759"/>
<accession>A0A9P7MWR5</accession>
<proteinExistence type="predicted"/>
<evidence type="ECO:0000256" key="1">
    <source>
        <dbReference type="SAM" id="SignalP"/>
    </source>
</evidence>
<reference evidence="2" key="1">
    <citation type="journal article" date="2020" name="bioRxiv">
        <title>Whole genome comparisons of ergot fungi reveals the divergence and evolution of species within the genus Claviceps are the result of varying mechanisms driving genome evolution and host range expansion.</title>
        <authorList>
            <person name="Wyka S.A."/>
            <person name="Mondo S.J."/>
            <person name="Liu M."/>
            <person name="Dettman J."/>
            <person name="Nalam V."/>
            <person name="Broders K.D."/>
        </authorList>
    </citation>
    <scope>NUCLEOTIDE SEQUENCE</scope>
    <source>
        <strain evidence="2">CCC 1102</strain>
    </source>
</reference>